<keyword evidence="8" id="KW-0695">RNA-directed DNA polymerase</keyword>
<keyword evidence="2" id="KW-0645">Protease</keyword>
<dbReference type="Pfam" id="PF00078">
    <property type="entry name" value="RVT_1"/>
    <property type="match status" value="1"/>
</dbReference>
<dbReference type="GO" id="GO:0004190">
    <property type="term" value="F:aspartic-type endopeptidase activity"/>
    <property type="evidence" value="ECO:0007669"/>
    <property type="project" value="InterPro"/>
</dbReference>
<dbReference type="InterPro" id="IPR043502">
    <property type="entry name" value="DNA/RNA_pol_sf"/>
</dbReference>
<dbReference type="FunFam" id="3.10.20.370:FF:000001">
    <property type="entry name" value="Retrovirus-related Pol polyprotein from transposon 17.6-like protein"/>
    <property type="match status" value="1"/>
</dbReference>
<dbReference type="GO" id="GO:0004519">
    <property type="term" value="F:endonuclease activity"/>
    <property type="evidence" value="ECO:0007669"/>
    <property type="project" value="UniProtKB-KW"/>
</dbReference>
<dbReference type="FunFam" id="3.10.10.10:FF:000007">
    <property type="entry name" value="Retrovirus-related Pol polyprotein from transposon 17.6-like Protein"/>
    <property type="match status" value="1"/>
</dbReference>
<keyword evidence="3" id="KW-0808">Transferase</keyword>
<evidence type="ECO:0000256" key="4">
    <source>
        <dbReference type="ARBA" id="ARBA00022695"/>
    </source>
</evidence>
<accession>A0AA38WSB8</accession>
<keyword evidence="11" id="KW-1185">Reference proteome</keyword>
<dbReference type="Gene3D" id="3.10.10.10">
    <property type="entry name" value="HIV Type 1 Reverse Transcriptase, subunit A, domain 1"/>
    <property type="match status" value="1"/>
</dbReference>
<keyword evidence="5" id="KW-0540">Nuclease</keyword>
<dbReference type="InterPro" id="IPR043128">
    <property type="entry name" value="Rev_trsase/Diguanyl_cyclase"/>
</dbReference>
<evidence type="ECO:0000313" key="10">
    <source>
        <dbReference type="EMBL" id="KAJ9564890.1"/>
    </source>
</evidence>
<dbReference type="Gene3D" id="3.10.20.370">
    <property type="match status" value="1"/>
</dbReference>
<gene>
    <name evidence="10" type="ORF">OSB04_000856</name>
</gene>
<dbReference type="EMBL" id="JARYMX010000001">
    <property type="protein sequence ID" value="KAJ9564890.1"/>
    <property type="molecule type" value="Genomic_DNA"/>
</dbReference>
<organism evidence="10 11">
    <name type="scientific">Centaurea solstitialis</name>
    <name type="common">yellow star-thistle</name>
    <dbReference type="NCBI Taxonomy" id="347529"/>
    <lineage>
        <taxon>Eukaryota</taxon>
        <taxon>Viridiplantae</taxon>
        <taxon>Streptophyta</taxon>
        <taxon>Embryophyta</taxon>
        <taxon>Tracheophyta</taxon>
        <taxon>Spermatophyta</taxon>
        <taxon>Magnoliopsida</taxon>
        <taxon>eudicotyledons</taxon>
        <taxon>Gunneridae</taxon>
        <taxon>Pentapetalae</taxon>
        <taxon>asterids</taxon>
        <taxon>campanulids</taxon>
        <taxon>Asterales</taxon>
        <taxon>Asteraceae</taxon>
        <taxon>Carduoideae</taxon>
        <taxon>Cardueae</taxon>
        <taxon>Centaureinae</taxon>
        <taxon>Centaurea</taxon>
    </lineage>
</organism>
<keyword evidence="6" id="KW-0255">Endonuclease</keyword>
<dbReference type="InterPro" id="IPR050951">
    <property type="entry name" value="Retrovirus_Pol_polyprotein"/>
</dbReference>
<name>A0AA38WSB8_9ASTR</name>
<dbReference type="CDD" id="cd09274">
    <property type="entry name" value="RNase_HI_RT_Ty3"/>
    <property type="match status" value="1"/>
</dbReference>
<dbReference type="InterPro" id="IPR041373">
    <property type="entry name" value="RT_RNaseH"/>
</dbReference>
<dbReference type="PROSITE" id="PS50878">
    <property type="entry name" value="RT_POL"/>
    <property type="match status" value="1"/>
</dbReference>
<evidence type="ECO:0000256" key="8">
    <source>
        <dbReference type="ARBA" id="ARBA00022918"/>
    </source>
</evidence>
<dbReference type="PANTHER" id="PTHR37984">
    <property type="entry name" value="PROTEIN CBG26694"/>
    <property type="match status" value="1"/>
</dbReference>
<evidence type="ECO:0000256" key="5">
    <source>
        <dbReference type="ARBA" id="ARBA00022722"/>
    </source>
</evidence>
<evidence type="ECO:0000256" key="3">
    <source>
        <dbReference type="ARBA" id="ARBA00022679"/>
    </source>
</evidence>
<dbReference type="Pfam" id="PF08284">
    <property type="entry name" value="RVP_2"/>
    <property type="match status" value="1"/>
</dbReference>
<dbReference type="CDD" id="cd00303">
    <property type="entry name" value="retropepsin_like"/>
    <property type="match status" value="1"/>
</dbReference>
<dbReference type="Pfam" id="PF17917">
    <property type="entry name" value="RT_RNaseH"/>
    <property type="match status" value="1"/>
</dbReference>
<evidence type="ECO:0000259" key="9">
    <source>
        <dbReference type="PROSITE" id="PS50878"/>
    </source>
</evidence>
<dbReference type="EC" id="2.7.7.49" evidence="1"/>
<dbReference type="AlphaFoldDB" id="A0AA38WSB8"/>
<reference evidence="10" key="1">
    <citation type="submission" date="2023-03" db="EMBL/GenBank/DDBJ databases">
        <title>Chromosome-scale reference genome and RAD-based genetic map of yellow starthistle (Centaurea solstitialis) reveal putative structural variation and QTLs associated with invader traits.</title>
        <authorList>
            <person name="Reatini B."/>
            <person name="Cang F.A."/>
            <person name="Jiang Q."/>
            <person name="Mckibben M.T.W."/>
            <person name="Barker M.S."/>
            <person name="Rieseberg L.H."/>
            <person name="Dlugosch K.M."/>
        </authorList>
    </citation>
    <scope>NUCLEOTIDE SEQUENCE</scope>
    <source>
        <strain evidence="10">CAN-66</strain>
        <tissue evidence="10">Leaf</tissue>
    </source>
</reference>
<keyword evidence="4" id="KW-0548">Nucleotidyltransferase</keyword>
<protein>
    <recommendedName>
        <fullName evidence="1">RNA-directed DNA polymerase</fullName>
        <ecNumber evidence="1">2.7.7.49</ecNumber>
    </recommendedName>
</protein>
<dbReference type="InterPro" id="IPR000477">
    <property type="entry name" value="RT_dom"/>
</dbReference>
<feature type="domain" description="Reverse transcriptase" evidence="9">
    <location>
        <begin position="595"/>
        <end position="774"/>
    </location>
</feature>
<dbReference type="PROSITE" id="PS00141">
    <property type="entry name" value="ASP_PROTEASE"/>
    <property type="match status" value="1"/>
</dbReference>
<dbReference type="Pfam" id="PF17921">
    <property type="entry name" value="Integrase_H2C2"/>
    <property type="match status" value="1"/>
</dbReference>
<dbReference type="GO" id="GO:0003964">
    <property type="term" value="F:RNA-directed DNA polymerase activity"/>
    <property type="evidence" value="ECO:0007669"/>
    <property type="project" value="UniProtKB-KW"/>
</dbReference>
<keyword evidence="7" id="KW-0378">Hydrolase</keyword>
<dbReference type="Pfam" id="PF19259">
    <property type="entry name" value="Ty3_capsid"/>
    <property type="match status" value="1"/>
</dbReference>
<evidence type="ECO:0000256" key="2">
    <source>
        <dbReference type="ARBA" id="ARBA00022670"/>
    </source>
</evidence>
<dbReference type="Gene3D" id="3.30.70.270">
    <property type="match status" value="1"/>
</dbReference>
<dbReference type="InterPro" id="IPR001969">
    <property type="entry name" value="Aspartic_peptidase_AS"/>
</dbReference>
<dbReference type="CDD" id="cd01647">
    <property type="entry name" value="RT_LTR"/>
    <property type="match status" value="1"/>
</dbReference>
<evidence type="ECO:0000256" key="7">
    <source>
        <dbReference type="ARBA" id="ARBA00022801"/>
    </source>
</evidence>
<dbReference type="InterPro" id="IPR041588">
    <property type="entry name" value="Integrase_H2C2"/>
</dbReference>
<comment type="caution">
    <text evidence="10">The sequence shown here is derived from an EMBL/GenBank/DDBJ whole genome shotgun (WGS) entry which is preliminary data.</text>
</comment>
<evidence type="ECO:0000256" key="1">
    <source>
        <dbReference type="ARBA" id="ARBA00012493"/>
    </source>
</evidence>
<dbReference type="GO" id="GO:0006508">
    <property type="term" value="P:proteolysis"/>
    <property type="evidence" value="ECO:0007669"/>
    <property type="project" value="UniProtKB-KW"/>
</dbReference>
<evidence type="ECO:0000256" key="6">
    <source>
        <dbReference type="ARBA" id="ARBA00022759"/>
    </source>
</evidence>
<dbReference type="Gene3D" id="2.40.70.10">
    <property type="entry name" value="Acid Proteases"/>
    <property type="match status" value="1"/>
</dbReference>
<evidence type="ECO:0000313" key="11">
    <source>
        <dbReference type="Proteomes" id="UP001172457"/>
    </source>
</evidence>
<dbReference type="PANTHER" id="PTHR37984:SF5">
    <property type="entry name" value="PROTEIN NYNRIN-LIKE"/>
    <property type="match status" value="1"/>
</dbReference>
<dbReference type="Proteomes" id="UP001172457">
    <property type="component" value="Chromosome 1"/>
</dbReference>
<dbReference type="SUPFAM" id="SSF50630">
    <property type="entry name" value="Acid proteases"/>
    <property type="match status" value="1"/>
</dbReference>
<proteinExistence type="predicted"/>
<sequence length="1123" mass="127396">MVVTRRTSTSEELETPDWLDVIGPQVTETLHQILPGLFAQMKDELLAAVDERIEAAFTARGSGTSNTSQGQSRASTFKDFMACQPPHFEGKKDPIACYRWVVAVEDPFRTSGCPDAMKVVYAVNLLRNAGKDWWGLLLKSRTEEQIGAMTWEEFKTLLDEEFSPRVEKERITTEFLNLKQTTEMVNEITAQFLEKSLFCPDHVGSEEVKMYRFRQALKTEIQEFVATAKYQTFNEMVEVARKREMYLEDQRQGKRKAELALVPVKKFKGPRSDGRKGFVGCPKCGRNHSGKCRLTEPPGHVKPNCPQLVGAAAAAPVTAPVVAPASSTVRFTDGSSGKKSGVEDGFFSLRPRRPRWSLMWLRPVFSSLELHAHSLVVNGRPALVLFDSGATWSFVSNAFCKDFQLERGKLVRPVAIDVAAEEVRICEDVFRNCTIVIHGVSFSINLIPTSMNRVDVIVGVDWMFRNHDILDIAEQLVRIQNPSGGELIVYGKGRKKQLAFCSVAKAERYLRHGCAGYLAYAVTSTAEERKLSVADVPVVSEYPDVFPEDLPGVPPEREVEFGIDLVPGAAPVARTPYRLAPPELQELSKQLQELSAKGFICPSSSPWGAPILFVKKKDRSLRMCIDYRELNKVTVKNRYPLPRIDDLFYQLQGAAWFSKIDLRSGYHQLKVKEADVSKTAFRTRYGHFEFLVMPFGLTNAPAAFMDLMNRVCRPMLDKSVIVFIDGILIYSKTKEEHVTHLREVLEVLRREQLYAKFSKCAFWLQEVQFLGHIVNREGIKVDPSKIEAVMSWEVPKTPSEIRSFLGLAEEAFETLKRKLCEAPVLTLPEGVEDMSVYCDASHLGLGCVLMQRGRVIAYASRQLKPHEANYPTHDLQLAAVVFALKIWRHYLYGVKCTIYTDHRSLKYFLDQPNLNMRQHRWLNVVKDYDCEILYHLGKANVVADALSRKALKLSFQTAHLRMAVTTHERVWVPLAGGARQTLLEEAHKSRFSIHPVATKMYRDLRADYWWPGMKREVARYVESCLTCLKVKEEHQRPHGKMQPLEIPEWNWENIVGFLWVNDKELISSFGHGHALHQYTQSVKMGPEISLFREEVQIPSCISAFNTTASAESSYALYSHPVTA</sequence>
<dbReference type="InterPro" id="IPR045358">
    <property type="entry name" value="Ty3_capsid"/>
</dbReference>
<dbReference type="InterPro" id="IPR021109">
    <property type="entry name" value="Peptidase_aspartic_dom_sf"/>
</dbReference>
<dbReference type="SUPFAM" id="SSF56672">
    <property type="entry name" value="DNA/RNA polymerases"/>
    <property type="match status" value="1"/>
</dbReference>
<dbReference type="Gene3D" id="1.10.340.70">
    <property type="match status" value="1"/>
</dbReference>